<accession>A0ABP1RPF3</accession>
<evidence type="ECO:0008006" key="4">
    <source>
        <dbReference type="Google" id="ProtNLM"/>
    </source>
</evidence>
<proteinExistence type="predicted"/>
<dbReference type="EMBL" id="CAXLJM020000092">
    <property type="protein sequence ID" value="CAL8132435.1"/>
    <property type="molecule type" value="Genomic_DNA"/>
</dbReference>
<dbReference type="Gene3D" id="3.40.50.10190">
    <property type="entry name" value="BRCT domain"/>
    <property type="match status" value="1"/>
</dbReference>
<comment type="caution">
    <text evidence="2">The sequence shown here is derived from an EMBL/GenBank/DDBJ whole genome shotgun (WGS) entry which is preliminary data.</text>
</comment>
<dbReference type="InterPro" id="IPR036420">
    <property type="entry name" value="BRCT_dom_sf"/>
</dbReference>
<keyword evidence="3" id="KW-1185">Reference proteome</keyword>
<evidence type="ECO:0000313" key="3">
    <source>
        <dbReference type="Proteomes" id="UP001642540"/>
    </source>
</evidence>
<feature type="region of interest" description="Disordered" evidence="1">
    <location>
        <begin position="1"/>
        <end position="58"/>
    </location>
</feature>
<dbReference type="CDD" id="cd17738">
    <property type="entry name" value="BRCT_TopBP1_rpt7"/>
    <property type="match status" value="1"/>
</dbReference>
<reference evidence="2 3" key="1">
    <citation type="submission" date="2024-08" db="EMBL/GenBank/DDBJ databases">
        <authorList>
            <person name="Cucini C."/>
            <person name="Frati F."/>
        </authorList>
    </citation>
    <scope>NUCLEOTIDE SEQUENCE [LARGE SCALE GENOMIC DNA]</scope>
</reference>
<organism evidence="2 3">
    <name type="scientific">Orchesella dallaii</name>
    <dbReference type="NCBI Taxonomy" id="48710"/>
    <lineage>
        <taxon>Eukaryota</taxon>
        <taxon>Metazoa</taxon>
        <taxon>Ecdysozoa</taxon>
        <taxon>Arthropoda</taxon>
        <taxon>Hexapoda</taxon>
        <taxon>Collembola</taxon>
        <taxon>Entomobryomorpha</taxon>
        <taxon>Entomobryoidea</taxon>
        <taxon>Orchesellidae</taxon>
        <taxon>Orchesellinae</taxon>
        <taxon>Orchesella</taxon>
    </lineage>
</organism>
<name>A0ABP1RPF3_9HEXA</name>
<protein>
    <recommendedName>
        <fullName evidence="4">BRCT domain-containing protein</fullName>
    </recommendedName>
</protein>
<evidence type="ECO:0000256" key="1">
    <source>
        <dbReference type="SAM" id="MobiDB-lite"/>
    </source>
</evidence>
<dbReference type="Proteomes" id="UP001642540">
    <property type="component" value="Unassembled WGS sequence"/>
</dbReference>
<evidence type="ECO:0000313" key="2">
    <source>
        <dbReference type="EMBL" id="CAL8132435.1"/>
    </source>
</evidence>
<feature type="compositionally biased region" description="Basic residues" evidence="1">
    <location>
        <begin position="20"/>
        <end position="36"/>
    </location>
</feature>
<feature type="compositionally biased region" description="Polar residues" evidence="1">
    <location>
        <begin position="7"/>
        <end position="19"/>
    </location>
</feature>
<sequence length="628" mass="68991">MVFGTTAVEQEGNNGASTTLKRKRPGPASKTLKRRNTSGGGDGGSEGVSSSSQAQSPSAIPEEGEKCFLCFRDATLCKWDTEEEKRKLMKNLCQAVMPKNDQEEMVGEDEFSCCMECQGLVKRLYRVEDIIQKAELKKASVISLVETAIMEGEGRRLICPSTSSQENAWMKMRRRIVEACRMKQLEDSDMTFHSLSSASLPTEQPMDMEESQENDENAAIAAVDVDEISIRIGNEESGSLNLSREEQKEIEEVVSALVEFVADDAIEDDWKGACLSENEKKATSSSIRISFGSVVANVRHSTMKAEEEAAVEAKKEKKSVKNLTDDDSKSQLIISKVESVNEQVPGPMTEDKPKVEINPSGETVYIARKSTGGGYYKPRIAPSASFLVKSKANGSSSSKLFDSYQNEGDKSFSQASNASFDDDGTNKLFPFVLPENPRFMLSTDKMSPVTRDHATAIIKNLGGLLSTEEEFDPDSVALIAERLTGNEKVVCGIASGTFILKMSYLQASRDARGFLPIKKRHVWRENDAKQGDKNEQKLAKASYSWLLAQRQDGKKGRMFGQKFFLLPTTPLRMGVSARMIKAAGGELVGTKEEATCIIKDGQPPKKNKGIPIKNSSSLYTMIVSDPAK</sequence>
<gene>
    <name evidence="2" type="ORF">ODALV1_LOCUS24615</name>
</gene>
<dbReference type="SUPFAM" id="SSF52113">
    <property type="entry name" value="BRCT domain"/>
    <property type="match status" value="1"/>
</dbReference>